<dbReference type="InterPro" id="IPR027417">
    <property type="entry name" value="P-loop_NTPase"/>
</dbReference>
<accession>A0AAE0XV90</accession>
<gene>
    <name evidence="3" type="ORF">RRG08_043928</name>
</gene>
<dbReference type="AlphaFoldDB" id="A0AAE0XV90"/>
<reference evidence="3" key="1">
    <citation type="journal article" date="2023" name="G3 (Bethesda)">
        <title>A reference genome for the long-term kleptoplast-retaining sea slug Elysia crispata morphotype clarki.</title>
        <authorList>
            <person name="Eastman K.E."/>
            <person name="Pendleton A.L."/>
            <person name="Shaikh M.A."/>
            <person name="Suttiyut T."/>
            <person name="Ogas R."/>
            <person name="Tomko P."/>
            <person name="Gavelis G."/>
            <person name="Widhalm J.R."/>
            <person name="Wisecaver J.H."/>
        </authorList>
    </citation>
    <scope>NUCLEOTIDE SEQUENCE</scope>
    <source>
        <strain evidence="3">ECLA1</strain>
    </source>
</reference>
<dbReference type="PROSITE" id="PS51420">
    <property type="entry name" value="RHO"/>
    <property type="match status" value="1"/>
</dbReference>
<dbReference type="Gene3D" id="3.40.50.300">
    <property type="entry name" value="P-loop containing nucleotide triphosphate hydrolases"/>
    <property type="match status" value="1"/>
</dbReference>
<evidence type="ECO:0000313" key="3">
    <source>
        <dbReference type="EMBL" id="KAK3715913.1"/>
    </source>
</evidence>
<evidence type="ECO:0000256" key="2">
    <source>
        <dbReference type="ARBA" id="ARBA00023134"/>
    </source>
</evidence>
<name>A0AAE0XV90_9GAST</name>
<dbReference type="PROSITE" id="PS51419">
    <property type="entry name" value="RAB"/>
    <property type="match status" value="1"/>
</dbReference>
<dbReference type="CDD" id="cd00154">
    <property type="entry name" value="Rab"/>
    <property type="match status" value="1"/>
</dbReference>
<dbReference type="PROSITE" id="PS51417">
    <property type="entry name" value="ARF"/>
    <property type="match status" value="1"/>
</dbReference>
<dbReference type="InterPro" id="IPR005225">
    <property type="entry name" value="Small_GTP-bd"/>
</dbReference>
<dbReference type="SMART" id="SM00175">
    <property type="entry name" value="RAB"/>
    <property type="match status" value="1"/>
</dbReference>
<dbReference type="GO" id="GO:0003924">
    <property type="term" value="F:GTPase activity"/>
    <property type="evidence" value="ECO:0007669"/>
    <property type="project" value="InterPro"/>
</dbReference>
<comment type="caution">
    <text evidence="3">The sequence shown here is derived from an EMBL/GenBank/DDBJ whole genome shotgun (WGS) entry which is preliminary data.</text>
</comment>
<dbReference type="NCBIfam" id="TIGR00231">
    <property type="entry name" value="small_GTP"/>
    <property type="match status" value="1"/>
</dbReference>
<dbReference type="PANTHER" id="PTHR47977">
    <property type="entry name" value="RAS-RELATED PROTEIN RAB"/>
    <property type="match status" value="1"/>
</dbReference>
<dbReference type="GO" id="GO:0005525">
    <property type="term" value="F:GTP binding"/>
    <property type="evidence" value="ECO:0007669"/>
    <property type="project" value="UniProtKB-KW"/>
</dbReference>
<dbReference type="PROSITE" id="PS51421">
    <property type="entry name" value="RAS"/>
    <property type="match status" value="1"/>
</dbReference>
<dbReference type="SMART" id="SM00173">
    <property type="entry name" value="RAS"/>
    <property type="match status" value="1"/>
</dbReference>
<dbReference type="Proteomes" id="UP001283361">
    <property type="component" value="Unassembled WGS sequence"/>
</dbReference>
<dbReference type="Pfam" id="PF00071">
    <property type="entry name" value="Ras"/>
    <property type="match status" value="1"/>
</dbReference>
<keyword evidence="4" id="KW-1185">Reference proteome</keyword>
<dbReference type="SMART" id="SM00176">
    <property type="entry name" value="RAN"/>
    <property type="match status" value="1"/>
</dbReference>
<evidence type="ECO:0000256" key="1">
    <source>
        <dbReference type="ARBA" id="ARBA00022741"/>
    </source>
</evidence>
<proteinExistence type="predicted"/>
<dbReference type="PRINTS" id="PR00449">
    <property type="entry name" value="RASTRNSFRMNG"/>
</dbReference>
<dbReference type="FunFam" id="3.40.50.300:FF:001329">
    <property type="entry name" value="Small GTP-binding protein, putative"/>
    <property type="match status" value="1"/>
</dbReference>
<evidence type="ECO:0000313" key="4">
    <source>
        <dbReference type="Proteomes" id="UP001283361"/>
    </source>
</evidence>
<dbReference type="InterPro" id="IPR001806">
    <property type="entry name" value="Small_GTPase"/>
</dbReference>
<sequence>MPLSIEDCAATYKVLILGDDTVGKSALLDSLVGRTFRETMYPTIGVDFVRKIFEVDGALVQLAIWDTAGQERFRSITKLQYKGVQGLILVYDVTNELTFETLKYWIHSIQDEIARPGGSYEPIPMILCGNKSDLIRDKKVSTAKGQKMADREMAFGFYETSAKTGENVFRAFHDLAFHITDICHPKLVSNLYTLRPLSSQTIVI</sequence>
<organism evidence="3 4">
    <name type="scientific">Elysia crispata</name>
    <name type="common">lettuce slug</name>
    <dbReference type="NCBI Taxonomy" id="231223"/>
    <lineage>
        <taxon>Eukaryota</taxon>
        <taxon>Metazoa</taxon>
        <taxon>Spiralia</taxon>
        <taxon>Lophotrochozoa</taxon>
        <taxon>Mollusca</taxon>
        <taxon>Gastropoda</taxon>
        <taxon>Heterobranchia</taxon>
        <taxon>Euthyneura</taxon>
        <taxon>Panpulmonata</taxon>
        <taxon>Sacoglossa</taxon>
        <taxon>Placobranchoidea</taxon>
        <taxon>Plakobranchidae</taxon>
        <taxon>Elysia</taxon>
    </lineage>
</organism>
<dbReference type="InterPro" id="IPR050227">
    <property type="entry name" value="Rab"/>
</dbReference>
<keyword evidence="1" id="KW-0547">Nucleotide-binding</keyword>
<dbReference type="EMBL" id="JAWDGP010007489">
    <property type="protein sequence ID" value="KAK3715913.1"/>
    <property type="molecule type" value="Genomic_DNA"/>
</dbReference>
<protein>
    <submittedName>
        <fullName evidence="3">Uncharacterized protein</fullName>
    </submittedName>
</protein>
<dbReference type="SUPFAM" id="SSF52540">
    <property type="entry name" value="P-loop containing nucleoside triphosphate hydrolases"/>
    <property type="match status" value="1"/>
</dbReference>
<keyword evidence="2" id="KW-0342">GTP-binding</keyword>
<dbReference type="SMART" id="SM00174">
    <property type="entry name" value="RHO"/>
    <property type="match status" value="1"/>
</dbReference>